<dbReference type="AlphaFoldDB" id="A0A0J1GFH9"/>
<evidence type="ECO:0000313" key="5">
    <source>
        <dbReference type="EMBL" id="KLU98459.1"/>
    </source>
</evidence>
<protein>
    <submittedName>
        <fullName evidence="5">ATP synthase</fullName>
    </submittedName>
</protein>
<evidence type="ECO:0000256" key="1">
    <source>
        <dbReference type="ARBA" id="ARBA00001946"/>
    </source>
</evidence>
<dbReference type="OrthoDB" id="348111at2"/>
<dbReference type="PANTHER" id="PTHR32308:SF10">
    <property type="entry name" value="CITRATE LYASE SUBUNIT BETA"/>
    <property type="match status" value="1"/>
</dbReference>
<reference evidence="5 6" key="1">
    <citation type="submission" date="2015-05" db="EMBL/GenBank/DDBJ databases">
        <title>Photobacterium galathea sp. nov.</title>
        <authorList>
            <person name="Machado H."/>
            <person name="Gram L."/>
        </authorList>
    </citation>
    <scope>NUCLEOTIDE SEQUENCE [LARGE SCALE GENOMIC DNA]</scope>
    <source>
        <strain evidence="5 6">DSM 25995</strain>
    </source>
</reference>
<dbReference type="InterPro" id="IPR015813">
    <property type="entry name" value="Pyrv/PenolPyrv_kinase-like_dom"/>
</dbReference>
<feature type="binding site" evidence="4">
    <location>
        <position position="166"/>
    </location>
    <ligand>
        <name>Mg(2+)</name>
        <dbReference type="ChEBI" id="CHEBI:18420"/>
    </ligand>
</feature>
<keyword evidence="2 4" id="KW-0479">Metal-binding</keyword>
<evidence type="ECO:0000256" key="2">
    <source>
        <dbReference type="ARBA" id="ARBA00022723"/>
    </source>
</evidence>
<dbReference type="Proteomes" id="UP000036426">
    <property type="component" value="Unassembled WGS sequence"/>
</dbReference>
<dbReference type="Pfam" id="PF15617">
    <property type="entry name" value="C-C_Bond_Lyase"/>
    <property type="match status" value="1"/>
</dbReference>
<sequence length="311" mass="35103">MMMKHSPYALGATLYMPATRDDIVQVALRNKIPHLRSMVICLEDAVADHEVEQALANLITITRQLATHRRDHEQPIIFIRPRDLDMAAHIVAHYDLTGIDGFVFPKFTLATLPEWEAITASTHLMWMPTLETQEVFDGQAMQQLANALHASPMRDRIIALRIGGNDLMSILGIRRSRHATIYEGPLNYVMKMLTCTFGAKGFALTSPVFELIDNVELLEQELQLDLIHGLVGKTAIHPSQIACIHEAWMVDPSEYEDAIRIINSTQAVYQHGGAMCEPATHRQWAKNILERRQLFGLRTPEAANAKEFVHL</sequence>
<dbReference type="EMBL" id="LDOV01000053">
    <property type="protein sequence ID" value="KLU98459.1"/>
    <property type="molecule type" value="Genomic_DNA"/>
</dbReference>
<gene>
    <name evidence="5" type="ORF">ABT58_22470</name>
</gene>
<evidence type="ECO:0000256" key="4">
    <source>
        <dbReference type="PIRSR" id="PIRSR015582-2"/>
    </source>
</evidence>
<dbReference type="InterPro" id="IPR040442">
    <property type="entry name" value="Pyrv_kinase-like_dom_sf"/>
</dbReference>
<evidence type="ECO:0000313" key="6">
    <source>
        <dbReference type="Proteomes" id="UP000036426"/>
    </source>
</evidence>
<dbReference type="GO" id="GO:0006107">
    <property type="term" value="P:oxaloacetate metabolic process"/>
    <property type="evidence" value="ECO:0007669"/>
    <property type="project" value="TreeGrafter"/>
</dbReference>
<organism evidence="5 6">
    <name type="scientific">Photobacterium aphoticum</name>
    <dbReference type="NCBI Taxonomy" id="754436"/>
    <lineage>
        <taxon>Bacteria</taxon>
        <taxon>Pseudomonadati</taxon>
        <taxon>Pseudomonadota</taxon>
        <taxon>Gammaproteobacteria</taxon>
        <taxon>Vibrionales</taxon>
        <taxon>Vibrionaceae</taxon>
        <taxon>Photobacterium</taxon>
    </lineage>
</organism>
<dbReference type="InterPro" id="IPR039480">
    <property type="entry name" value="C-C_Bond_Lyase-like"/>
</dbReference>
<keyword evidence="6" id="KW-1185">Reference proteome</keyword>
<proteinExistence type="predicted"/>
<dbReference type="PATRIC" id="fig|754436.4.peg.4718"/>
<comment type="caution">
    <text evidence="5">The sequence shown here is derived from an EMBL/GenBank/DDBJ whole genome shotgun (WGS) entry which is preliminary data.</text>
</comment>
<dbReference type="InterPro" id="IPR011206">
    <property type="entry name" value="Citrate_lyase_beta/mcl1/mcl2"/>
</dbReference>
<accession>A0A0J1GFH9</accession>
<dbReference type="GO" id="GO:0000287">
    <property type="term" value="F:magnesium ion binding"/>
    <property type="evidence" value="ECO:0007669"/>
    <property type="project" value="TreeGrafter"/>
</dbReference>
<name>A0A0J1GFH9_9GAMM</name>
<dbReference type="Gene3D" id="3.20.20.60">
    <property type="entry name" value="Phosphoenolpyruvate-binding domains"/>
    <property type="match status" value="1"/>
</dbReference>
<dbReference type="PIRSF" id="PIRSF015582">
    <property type="entry name" value="Cit_lyase_B"/>
    <property type="match status" value="1"/>
</dbReference>
<dbReference type="GO" id="GO:0003824">
    <property type="term" value="F:catalytic activity"/>
    <property type="evidence" value="ECO:0007669"/>
    <property type="project" value="InterPro"/>
</dbReference>
<evidence type="ECO:0000256" key="3">
    <source>
        <dbReference type="ARBA" id="ARBA00022842"/>
    </source>
</evidence>
<dbReference type="PANTHER" id="PTHR32308">
    <property type="entry name" value="LYASE BETA SUBUNIT, PUTATIVE (AFU_ORTHOLOGUE AFUA_4G13030)-RELATED"/>
    <property type="match status" value="1"/>
</dbReference>
<comment type="cofactor">
    <cofactor evidence="1">
        <name>Mg(2+)</name>
        <dbReference type="ChEBI" id="CHEBI:18420"/>
    </cofactor>
</comment>
<dbReference type="SUPFAM" id="SSF51621">
    <property type="entry name" value="Phosphoenolpyruvate/pyruvate domain"/>
    <property type="match status" value="1"/>
</dbReference>
<keyword evidence="3 4" id="KW-0460">Magnesium</keyword>